<accession>A0A9P7R3H9</accession>
<dbReference type="EMBL" id="JAESDN010000008">
    <property type="protein sequence ID" value="KAG7046879.1"/>
    <property type="molecule type" value="Genomic_DNA"/>
</dbReference>
<reference evidence="2" key="1">
    <citation type="submission" date="2021-05" db="EMBL/GenBank/DDBJ databases">
        <title>Comparative genomics of three Colletotrichum scovillei strains and genetic complementation revealed genes involved fungal growth and virulence on chili pepper.</title>
        <authorList>
            <person name="Hsieh D.-K."/>
            <person name="Chuang S.-C."/>
            <person name="Chen C.-Y."/>
            <person name="Chao Y.-T."/>
            <person name="Lu M.-Y.J."/>
            <person name="Lee M.-H."/>
            <person name="Shih M.-C."/>
        </authorList>
    </citation>
    <scope>NUCLEOTIDE SEQUENCE</scope>
    <source>
        <strain evidence="2">Coll-153</strain>
    </source>
</reference>
<proteinExistence type="predicted"/>
<evidence type="ECO:0000256" key="1">
    <source>
        <dbReference type="ARBA" id="ARBA00023002"/>
    </source>
</evidence>
<dbReference type="GO" id="GO:0016491">
    <property type="term" value="F:oxidoreductase activity"/>
    <property type="evidence" value="ECO:0007669"/>
    <property type="project" value="UniProtKB-KW"/>
</dbReference>
<sequence>MRTLLRHNSAVTSFVFFDQPFCKKTSHTITNSFYTMVTRAQVQHSNAALTSQTAPRTAVFLGGTSGLGKLTLVELVSLGFPIRVYIAGRKATEPAMRPVLEDLRQKNPRAELVWVEAEVSLLAETRRVCEIVKAKETSLDFLCLTAGYAPFGGRNDTAEGIDVCHSLEYYSRMLATLHLLPLLRASAFASAFASASSPGPAPSPRVLTVLAGSMLSTRIDATDLNLTRSSPSNTNSSRLFGFKTQTHMATMNTLFLDRLASDPANAGVSFVHNWPGAVDTGNMARYHAPTWWSPFPLTNLLKPLFLVMGFGEGEAGERHVYLATCGRFGGKPKGDGEEKGCKNTRGEEGRNGLFLVNHKGEVSYSESALAELRGGVQGKVWDLTMEILGPYL</sequence>
<keyword evidence="3" id="KW-1185">Reference proteome</keyword>
<dbReference type="PANTHER" id="PTHR47534">
    <property type="entry name" value="YALI0E05731P"/>
    <property type="match status" value="1"/>
</dbReference>
<protein>
    <submittedName>
        <fullName evidence="2">Short chain dehydrogenase reductase family protein</fullName>
    </submittedName>
</protein>
<dbReference type="InterPro" id="IPR036291">
    <property type="entry name" value="NAD(P)-bd_dom_sf"/>
</dbReference>
<keyword evidence="1" id="KW-0560">Oxidoreductase</keyword>
<gene>
    <name evidence="2" type="ORF">JMJ77_015097</name>
</gene>
<dbReference type="Gene3D" id="3.40.50.720">
    <property type="entry name" value="NAD(P)-binding Rossmann-like Domain"/>
    <property type="match status" value="1"/>
</dbReference>
<dbReference type="OrthoDB" id="2898509at2759"/>
<dbReference type="AlphaFoldDB" id="A0A9P7R3H9"/>
<organism evidence="2 3">
    <name type="scientific">Colletotrichum scovillei</name>
    <dbReference type="NCBI Taxonomy" id="1209932"/>
    <lineage>
        <taxon>Eukaryota</taxon>
        <taxon>Fungi</taxon>
        <taxon>Dikarya</taxon>
        <taxon>Ascomycota</taxon>
        <taxon>Pezizomycotina</taxon>
        <taxon>Sordariomycetes</taxon>
        <taxon>Hypocreomycetidae</taxon>
        <taxon>Glomerellales</taxon>
        <taxon>Glomerellaceae</taxon>
        <taxon>Colletotrichum</taxon>
        <taxon>Colletotrichum acutatum species complex</taxon>
    </lineage>
</organism>
<name>A0A9P7R3H9_9PEZI</name>
<dbReference type="InterPro" id="IPR052228">
    <property type="entry name" value="Sec_Metab_Biosynth_Oxidored"/>
</dbReference>
<dbReference type="SUPFAM" id="SSF51735">
    <property type="entry name" value="NAD(P)-binding Rossmann-fold domains"/>
    <property type="match status" value="1"/>
</dbReference>
<dbReference type="PANTHER" id="PTHR47534:SF3">
    <property type="entry name" value="ALCOHOL DEHYDROGENASE-LIKE C-TERMINAL DOMAIN-CONTAINING PROTEIN"/>
    <property type="match status" value="1"/>
</dbReference>
<dbReference type="Proteomes" id="UP000699042">
    <property type="component" value="Unassembled WGS sequence"/>
</dbReference>
<comment type="caution">
    <text evidence="2">The sequence shown here is derived from an EMBL/GenBank/DDBJ whole genome shotgun (WGS) entry which is preliminary data.</text>
</comment>
<evidence type="ECO:0000313" key="3">
    <source>
        <dbReference type="Proteomes" id="UP000699042"/>
    </source>
</evidence>
<evidence type="ECO:0000313" key="2">
    <source>
        <dbReference type="EMBL" id="KAG7046879.1"/>
    </source>
</evidence>